<comment type="caution">
    <text evidence="1">The sequence shown here is derived from an EMBL/GenBank/DDBJ whole genome shotgun (WGS) entry which is preliminary data.</text>
</comment>
<gene>
    <name evidence="1" type="ORF">LCGC14_1948760</name>
</gene>
<dbReference type="AlphaFoldDB" id="A0A0F9HWE8"/>
<proteinExistence type="predicted"/>
<reference evidence="1" key="1">
    <citation type="journal article" date="2015" name="Nature">
        <title>Complex archaea that bridge the gap between prokaryotes and eukaryotes.</title>
        <authorList>
            <person name="Spang A."/>
            <person name="Saw J.H."/>
            <person name="Jorgensen S.L."/>
            <person name="Zaremba-Niedzwiedzka K."/>
            <person name="Martijn J."/>
            <person name="Lind A.E."/>
            <person name="van Eijk R."/>
            <person name="Schleper C."/>
            <person name="Guy L."/>
            <person name="Ettema T.J."/>
        </authorList>
    </citation>
    <scope>NUCLEOTIDE SEQUENCE</scope>
</reference>
<name>A0A0F9HWE8_9ZZZZ</name>
<sequence>MLTTSAIFGLDDNTPAVDVEASTLSITPEGLVFIGGDFLVSDTLVHVKSQRQVTQLEQRETAAKRKAFPWRF</sequence>
<protein>
    <submittedName>
        <fullName evidence="1">Uncharacterized protein</fullName>
    </submittedName>
</protein>
<accession>A0A0F9HWE8</accession>
<organism evidence="1">
    <name type="scientific">marine sediment metagenome</name>
    <dbReference type="NCBI Taxonomy" id="412755"/>
    <lineage>
        <taxon>unclassified sequences</taxon>
        <taxon>metagenomes</taxon>
        <taxon>ecological metagenomes</taxon>
    </lineage>
</organism>
<dbReference type="EMBL" id="LAZR01021232">
    <property type="protein sequence ID" value="KKL86035.1"/>
    <property type="molecule type" value="Genomic_DNA"/>
</dbReference>
<evidence type="ECO:0000313" key="1">
    <source>
        <dbReference type="EMBL" id="KKL86035.1"/>
    </source>
</evidence>